<evidence type="ECO:0000256" key="1">
    <source>
        <dbReference type="SAM" id="MobiDB-lite"/>
    </source>
</evidence>
<comment type="caution">
    <text evidence="3">The sequence shown here is derived from an EMBL/GenBank/DDBJ whole genome shotgun (WGS) entry which is preliminary data.</text>
</comment>
<gene>
    <name evidence="3" type="ORF">FA13DRAFT_1736947</name>
    <name evidence="2" type="ORF">FA13DRAFT_1742304</name>
</gene>
<keyword evidence="4" id="KW-1185">Reference proteome</keyword>
<dbReference type="STRING" id="71717.A0A4Y7SZQ8"/>
<organism evidence="3 4">
    <name type="scientific">Coprinellus micaceus</name>
    <name type="common">Glistening ink-cap mushroom</name>
    <name type="synonym">Coprinus micaceus</name>
    <dbReference type="NCBI Taxonomy" id="71717"/>
    <lineage>
        <taxon>Eukaryota</taxon>
        <taxon>Fungi</taxon>
        <taxon>Dikarya</taxon>
        <taxon>Basidiomycota</taxon>
        <taxon>Agaricomycotina</taxon>
        <taxon>Agaricomycetes</taxon>
        <taxon>Agaricomycetidae</taxon>
        <taxon>Agaricales</taxon>
        <taxon>Agaricineae</taxon>
        <taxon>Psathyrellaceae</taxon>
        <taxon>Coprinellus</taxon>
    </lineage>
</organism>
<protein>
    <submittedName>
        <fullName evidence="3">Uncharacterized protein</fullName>
    </submittedName>
</protein>
<proteinExistence type="predicted"/>
<dbReference type="EMBL" id="QPFP01000118">
    <property type="protein sequence ID" value="TEB21208.1"/>
    <property type="molecule type" value="Genomic_DNA"/>
</dbReference>
<evidence type="ECO:0000313" key="4">
    <source>
        <dbReference type="Proteomes" id="UP000298030"/>
    </source>
</evidence>
<dbReference type="OrthoDB" id="2972176at2759"/>
<feature type="region of interest" description="Disordered" evidence="1">
    <location>
        <begin position="1"/>
        <end position="41"/>
    </location>
</feature>
<feature type="compositionally biased region" description="Basic residues" evidence="1">
    <location>
        <begin position="94"/>
        <end position="109"/>
    </location>
</feature>
<dbReference type="AlphaFoldDB" id="A0A4Y7SZQ8"/>
<name>A0A4Y7SZQ8_COPMI</name>
<reference evidence="3 4" key="1">
    <citation type="journal article" date="2019" name="Nat. Ecol. Evol.">
        <title>Megaphylogeny resolves global patterns of mushroom evolution.</title>
        <authorList>
            <person name="Varga T."/>
            <person name="Krizsan K."/>
            <person name="Foldi C."/>
            <person name="Dima B."/>
            <person name="Sanchez-Garcia M."/>
            <person name="Sanchez-Ramirez S."/>
            <person name="Szollosi G.J."/>
            <person name="Szarkandi J.G."/>
            <person name="Papp V."/>
            <person name="Albert L."/>
            <person name="Andreopoulos W."/>
            <person name="Angelini C."/>
            <person name="Antonin V."/>
            <person name="Barry K.W."/>
            <person name="Bougher N.L."/>
            <person name="Buchanan P."/>
            <person name="Buyck B."/>
            <person name="Bense V."/>
            <person name="Catcheside P."/>
            <person name="Chovatia M."/>
            <person name="Cooper J."/>
            <person name="Damon W."/>
            <person name="Desjardin D."/>
            <person name="Finy P."/>
            <person name="Geml J."/>
            <person name="Haridas S."/>
            <person name="Hughes K."/>
            <person name="Justo A."/>
            <person name="Karasinski D."/>
            <person name="Kautmanova I."/>
            <person name="Kiss B."/>
            <person name="Kocsube S."/>
            <person name="Kotiranta H."/>
            <person name="LaButti K.M."/>
            <person name="Lechner B.E."/>
            <person name="Liimatainen K."/>
            <person name="Lipzen A."/>
            <person name="Lukacs Z."/>
            <person name="Mihaltcheva S."/>
            <person name="Morgado L.N."/>
            <person name="Niskanen T."/>
            <person name="Noordeloos M.E."/>
            <person name="Ohm R.A."/>
            <person name="Ortiz-Santana B."/>
            <person name="Ovrebo C."/>
            <person name="Racz N."/>
            <person name="Riley R."/>
            <person name="Savchenko A."/>
            <person name="Shiryaev A."/>
            <person name="Soop K."/>
            <person name="Spirin V."/>
            <person name="Szebenyi C."/>
            <person name="Tomsovsky M."/>
            <person name="Tulloss R.E."/>
            <person name="Uehling J."/>
            <person name="Grigoriev I.V."/>
            <person name="Vagvolgyi C."/>
            <person name="Papp T."/>
            <person name="Martin F.M."/>
            <person name="Miettinen O."/>
            <person name="Hibbett D.S."/>
            <person name="Nagy L.G."/>
        </authorList>
    </citation>
    <scope>NUCLEOTIDE SEQUENCE [LARGE SCALE GENOMIC DNA]</scope>
    <source>
        <strain evidence="3 4">FP101781</strain>
    </source>
</reference>
<sequence length="240" mass="26457">MVFPSYHPASDVEHDSSPSPYPPSTPSFDSDSEDERPNLVSGSLSATLAALPEHRLRDIVMRLAGSDSSFRRALKREVSRAEEPETPPTTPTRMSHRRQPKKAKKTRKSRGSEGKGAPMSPPSVADTPTPEEGHDDQLVYHPGHLEDEVYEFVSRTPNGAASKVVQTVTMWNCCNEDEWSPGCILIAPAFDRDPGRLALLDMRSCLRKDPDVYPDDSDLESPYTSDLLTPVSPVRGQSMA</sequence>
<dbReference type="EMBL" id="QPFP01000043">
    <property type="protein sequence ID" value="TEB27124.1"/>
    <property type="molecule type" value="Genomic_DNA"/>
</dbReference>
<feature type="region of interest" description="Disordered" evidence="1">
    <location>
        <begin position="212"/>
        <end position="240"/>
    </location>
</feature>
<dbReference type="Proteomes" id="UP000298030">
    <property type="component" value="Unassembled WGS sequence"/>
</dbReference>
<evidence type="ECO:0000313" key="2">
    <source>
        <dbReference type="EMBL" id="TEB21208.1"/>
    </source>
</evidence>
<accession>A0A4Y7SZQ8</accession>
<evidence type="ECO:0000313" key="3">
    <source>
        <dbReference type="EMBL" id="TEB27124.1"/>
    </source>
</evidence>
<feature type="region of interest" description="Disordered" evidence="1">
    <location>
        <begin position="62"/>
        <end position="138"/>
    </location>
</feature>